<feature type="domain" description="Peptidase S8/S53" evidence="9">
    <location>
        <begin position="130"/>
        <end position="432"/>
    </location>
</feature>
<evidence type="ECO:0000256" key="4">
    <source>
        <dbReference type="ARBA" id="ARBA00022801"/>
    </source>
</evidence>
<dbReference type="GO" id="GO:0006508">
    <property type="term" value="P:proteolysis"/>
    <property type="evidence" value="ECO:0007669"/>
    <property type="project" value="UniProtKB-KW"/>
</dbReference>
<feature type="domain" description="Peptidase S8/S53" evidence="9">
    <location>
        <begin position="512"/>
        <end position="624"/>
    </location>
</feature>
<accession>A0A834Z0S0</accession>
<dbReference type="PRINTS" id="PR00723">
    <property type="entry name" value="SUBTILISIN"/>
</dbReference>
<dbReference type="Pfam" id="PF00082">
    <property type="entry name" value="Peptidase_S8"/>
    <property type="match status" value="2"/>
</dbReference>
<feature type="chain" id="PRO_5032953415" description="Subtilisin-like protease SBT5.3" evidence="8">
    <location>
        <begin position="21"/>
        <end position="792"/>
    </location>
</feature>
<evidence type="ECO:0000256" key="7">
    <source>
        <dbReference type="PROSITE-ProRule" id="PRU01240"/>
    </source>
</evidence>
<dbReference type="Gene3D" id="3.30.70.80">
    <property type="entry name" value="Peptidase S8 propeptide/proteinase inhibitor I9"/>
    <property type="match status" value="1"/>
</dbReference>
<dbReference type="GO" id="GO:0004252">
    <property type="term" value="F:serine-type endopeptidase activity"/>
    <property type="evidence" value="ECO:0007669"/>
    <property type="project" value="UniProtKB-UniRule"/>
</dbReference>
<dbReference type="InterPro" id="IPR015500">
    <property type="entry name" value="Peptidase_S8_subtilisin-rel"/>
</dbReference>
<evidence type="ECO:0000259" key="10">
    <source>
        <dbReference type="Pfam" id="PF05922"/>
    </source>
</evidence>
<feature type="active site" description="Charge relay system" evidence="6 7">
    <location>
        <position position="578"/>
    </location>
</feature>
<keyword evidence="3 8" id="KW-0732">Signal</keyword>
<protein>
    <recommendedName>
        <fullName evidence="14">Subtilisin-like protease SBT5.3</fullName>
    </recommendedName>
</protein>
<evidence type="ECO:0000313" key="13">
    <source>
        <dbReference type="Proteomes" id="UP000655225"/>
    </source>
</evidence>
<proteinExistence type="inferred from homology"/>
<organism evidence="12 13">
    <name type="scientific">Tetracentron sinense</name>
    <name type="common">Spur-leaf</name>
    <dbReference type="NCBI Taxonomy" id="13715"/>
    <lineage>
        <taxon>Eukaryota</taxon>
        <taxon>Viridiplantae</taxon>
        <taxon>Streptophyta</taxon>
        <taxon>Embryophyta</taxon>
        <taxon>Tracheophyta</taxon>
        <taxon>Spermatophyta</taxon>
        <taxon>Magnoliopsida</taxon>
        <taxon>Trochodendrales</taxon>
        <taxon>Trochodendraceae</taxon>
        <taxon>Tetracentron</taxon>
    </lineage>
</organism>
<dbReference type="Pfam" id="PF17766">
    <property type="entry name" value="fn3_6"/>
    <property type="match status" value="1"/>
</dbReference>
<evidence type="ECO:0000256" key="6">
    <source>
        <dbReference type="PIRSR" id="PIRSR615500-1"/>
    </source>
</evidence>
<dbReference type="InterPro" id="IPR034197">
    <property type="entry name" value="Peptidases_S8_3"/>
</dbReference>
<evidence type="ECO:0000256" key="5">
    <source>
        <dbReference type="ARBA" id="ARBA00022825"/>
    </source>
</evidence>
<keyword evidence="2 7" id="KW-0645">Protease</keyword>
<dbReference type="InterPro" id="IPR036852">
    <property type="entry name" value="Peptidase_S8/S53_dom_sf"/>
</dbReference>
<feature type="signal peptide" evidence="8">
    <location>
        <begin position="1"/>
        <end position="20"/>
    </location>
</feature>
<name>A0A834Z0S0_TETSI</name>
<sequence>MKLAIAVAVFFFSRLALVHGATDTKHYIVFMGDHSYPNSESVKLANHEMLASVMGSIDGAQQAVVYHYTRSFRGFSAMLTPVHAQQLAERESVVSVFESKMNHAHTTHSWDFLGVNSIHQYNHLPLESKSDVIIGVIDSGVWPESMSFNDTGLGPIPKRFKGKCVIGEEFSLANCNRKLIGARFYYKGFEKDKGPLKTISSDFLKSARDTEGHGSHTASTVAGSAVANASYLGMAKGTARGGAPSARLAIYKALWSNRGSDADLFKAFDDAISDGVDIISISIGSSPQKNFLADSLSIGSLRAFMEGILVSASAGNAGKPYTASNVAPWILTVAASSVDREFNANVYLGNSKILKVTLQSLVKEGSPLALEMVVGIREDVNNFPTSTIHDSCGTHPMGYSLSPLKMKRSYGVINASAAAAPGVSSKAASFCQNSTLDPTLIKGKIVVCYNVDGSSESFFVKQAGAVGIIVVRPLAEGIDFNLQIPGTLIERKEAEELKAYLEKQRNPIAKISLTMTALNTKRAPRMATFSSMGPNIITPDIIKPDITAPGVNILAAWPPSTAVDTKEDFDYNIISGTSMACPHASGIAGIIKSYHPSWNPSIIKSAMMTTATVLDNTGGPILKDPNDSPATPFDYGSGHVNPSAALDPGLVYDFDSEDIIDYLCGTGATPKQLESFLGVAVTCKYPPTPAYNLNYPSIGVANLLRSVSVLRTVTYYGKGPTVYISNVEQPKGVKVVITPPKLKFGNYGEKMSFKVDIMPSKNHSGNIEFVFGALTWDNGIHRVRSPIMLNLI</sequence>
<evidence type="ECO:0000256" key="8">
    <source>
        <dbReference type="SAM" id="SignalP"/>
    </source>
</evidence>
<comment type="caution">
    <text evidence="12">The sequence shown here is derived from an EMBL/GenBank/DDBJ whole genome shotgun (WGS) entry which is preliminary data.</text>
</comment>
<dbReference type="InterPro" id="IPR023828">
    <property type="entry name" value="Peptidase_S8_Ser-AS"/>
</dbReference>
<dbReference type="PROSITE" id="PS51892">
    <property type="entry name" value="SUBTILASE"/>
    <property type="match status" value="1"/>
</dbReference>
<keyword evidence="4 7" id="KW-0378">Hydrolase</keyword>
<dbReference type="PANTHER" id="PTHR10795">
    <property type="entry name" value="PROPROTEIN CONVERTASE SUBTILISIN/KEXIN"/>
    <property type="match status" value="1"/>
</dbReference>
<dbReference type="InterPro" id="IPR000209">
    <property type="entry name" value="Peptidase_S8/S53_dom"/>
</dbReference>
<dbReference type="InterPro" id="IPR010259">
    <property type="entry name" value="S8pro/Inhibitor_I9"/>
</dbReference>
<dbReference type="OrthoDB" id="29072at2759"/>
<evidence type="ECO:0000259" key="9">
    <source>
        <dbReference type="Pfam" id="PF00082"/>
    </source>
</evidence>
<dbReference type="Gene3D" id="3.40.50.200">
    <property type="entry name" value="Peptidase S8/S53 domain"/>
    <property type="match status" value="2"/>
</dbReference>
<dbReference type="Gene3D" id="2.60.40.2310">
    <property type="match status" value="1"/>
</dbReference>
<dbReference type="CDD" id="cd02120">
    <property type="entry name" value="PA_subtilisin_like"/>
    <property type="match status" value="1"/>
</dbReference>
<feature type="domain" description="Subtilisin-like protease fibronectin type-III" evidence="11">
    <location>
        <begin position="692"/>
        <end position="788"/>
    </location>
</feature>
<dbReference type="InterPro" id="IPR041469">
    <property type="entry name" value="Subtilisin-like_FN3"/>
</dbReference>
<feature type="active site" description="Charge relay system" evidence="6 7">
    <location>
        <position position="213"/>
    </location>
</feature>
<feature type="active site" description="Charge relay system" evidence="6 7">
    <location>
        <position position="138"/>
    </location>
</feature>
<evidence type="ECO:0000259" key="11">
    <source>
        <dbReference type="Pfam" id="PF17766"/>
    </source>
</evidence>
<dbReference type="PROSITE" id="PS00138">
    <property type="entry name" value="SUBTILASE_SER"/>
    <property type="match status" value="1"/>
</dbReference>
<dbReference type="EMBL" id="JABCRI010000012">
    <property type="protein sequence ID" value="KAF8396431.1"/>
    <property type="molecule type" value="Genomic_DNA"/>
</dbReference>
<evidence type="ECO:0000313" key="12">
    <source>
        <dbReference type="EMBL" id="KAF8396431.1"/>
    </source>
</evidence>
<dbReference type="InterPro" id="IPR045051">
    <property type="entry name" value="SBT"/>
</dbReference>
<evidence type="ECO:0000256" key="3">
    <source>
        <dbReference type="ARBA" id="ARBA00022729"/>
    </source>
</evidence>
<dbReference type="OMA" id="CTISDIM"/>
<reference evidence="12 13" key="1">
    <citation type="submission" date="2020-04" db="EMBL/GenBank/DDBJ databases">
        <title>Plant Genome Project.</title>
        <authorList>
            <person name="Zhang R.-G."/>
        </authorList>
    </citation>
    <scope>NUCLEOTIDE SEQUENCE [LARGE SCALE GENOMIC DNA]</scope>
    <source>
        <strain evidence="12">YNK0</strain>
        <tissue evidence="12">Leaf</tissue>
    </source>
</reference>
<dbReference type="FunFam" id="3.40.50.200:FF:000006">
    <property type="entry name" value="Subtilisin-like protease SBT1.5"/>
    <property type="match status" value="1"/>
</dbReference>
<keyword evidence="13" id="KW-1185">Reference proteome</keyword>
<dbReference type="InterPro" id="IPR037045">
    <property type="entry name" value="S8pro/Inhibitor_I9_sf"/>
</dbReference>
<keyword evidence="5 7" id="KW-0720">Serine protease</keyword>
<dbReference type="AlphaFoldDB" id="A0A834Z0S0"/>
<dbReference type="Proteomes" id="UP000655225">
    <property type="component" value="Unassembled WGS sequence"/>
</dbReference>
<dbReference type="SUPFAM" id="SSF52743">
    <property type="entry name" value="Subtilisin-like"/>
    <property type="match status" value="1"/>
</dbReference>
<feature type="domain" description="Inhibitor I9" evidence="10">
    <location>
        <begin position="27"/>
        <end position="104"/>
    </location>
</feature>
<dbReference type="Pfam" id="PF05922">
    <property type="entry name" value="Inhibitor_I9"/>
    <property type="match status" value="1"/>
</dbReference>
<evidence type="ECO:0000256" key="1">
    <source>
        <dbReference type="ARBA" id="ARBA00011073"/>
    </source>
</evidence>
<dbReference type="CDD" id="cd04852">
    <property type="entry name" value="Peptidases_S8_3"/>
    <property type="match status" value="1"/>
</dbReference>
<gene>
    <name evidence="12" type="ORF">HHK36_018050</name>
</gene>
<evidence type="ECO:0000256" key="2">
    <source>
        <dbReference type="ARBA" id="ARBA00022670"/>
    </source>
</evidence>
<evidence type="ECO:0008006" key="14">
    <source>
        <dbReference type="Google" id="ProtNLM"/>
    </source>
</evidence>
<comment type="similarity">
    <text evidence="1 7">Belongs to the peptidase S8 family.</text>
</comment>